<evidence type="ECO:0000256" key="9">
    <source>
        <dbReference type="ARBA" id="ARBA00023128"/>
    </source>
</evidence>
<sequence length="110" mass="12972">MIDKTTGLFGTKYGAPMFKSPFSDAFLQIGSLQFKKDCAPYELMFADCMEAYGHHIGLDKCRTIFNDMYECTYRVKRIRRVIAMNKERIRQYKNGERKEYYPQGPPIDLY</sequence>
<keyword evidence="8" id="KW-0249">Electron transport</keyword>
<keyword evidence="7" id="KW-0999">Mitochondrion inner membrane</keyword>
<dbReference type="AlphaFoldDB" id="A0A6P3X5K3"/>
<comment type="similarity">
    <text evidence="4">Belongs to the complex I NDUFS5 subunit family.</text>
</comment>
<evidence type="ECO:0000256" key="3">
    <source>
        <dbReference type="ARBA" id="ARBA00004637"/>
    </source>
</evidence>
<evidence type="ECO:0000313" key="13">
    <source>
        <dbReference type="Proteomes" id="UP000515204"/>
    </source>
</evidence>
<dbReference type="PANTHER" id="PTHR21268:SF2">
    <property type="entry name" value="NADH DEHYDROGENASE [UBIQUINONE] IRON-SULFUR PROTEIN 5"/>
    <property type="match status" value="1"/>
</dbReference>
<evidence type="ECO:0000256" key="7">
    <source>
        <dbReference type="ARBA" id="ARBA00022792"/>
    </source>
</evidence>
<dbReference type="Pfam" id="PF10200">
    <property type="entry name" value="Ndufs5"/>
    <property type="match status" value="1"/>
</dbReference>
<evidence type="ECO:0000256" key="1">
    <source>
        <dbReference type="ARBA" id="ARBA00003195"/>
    </source>
</evidence>
<proteinExistence type="inferred from homology"/>
<evidence type="ECO:0000256" key="11">
    <source>
        <dbReference type="ARBA" id="ARBA00023157"/>
    </source>
</evidence>
<comment type="subcellular location">
    <subcellularLocation>
        <location evidence="3">Mitochondrion inner membrane</location>
        <topology evidence="3">Peripheral membrane protein</topology>
    </subcellularLocation>
    <subcellularLocation>
        <location evidence="2">Mitochondrion intermembrane space</location>
    </subcellularLocation>
</comment>
<evidence type="ECO:0000256" key="12">
    <source>
        <dbReference type="PIRSR" id="PIRSR619342-50"/>
    </source>
</evidence>
<accession>A0A6P3X5K3</accession>
<dbReference type="InterPro" id="IPR019342">
    <property type="entry name" value="NADH_UbQ_OxRdtase_FeS-su5"/>
</dbReference>
<evidence type="ECO:0000256" key="2">
    <source>
        <dbReference type="ARBA" id="ARBA00004569"/>
    </source>
</evidence>
<organism evidence="13 14">
    <name type="scientific">Dinoponera quadriceps</name>
    <name type="common">South American ant</name>
    <dbReference type="NCBI Taxonomy" id="609295"/>
    <lineage>
        <taxon>Eukaryota</taxon>
        <taxon>Metazoa</taxon>
        <taxon>Ecdysozoa</taxon>
        <taxon>Arthropoda</taxon>
        <taxon>Hexapoda</taxon>
        <taxon>Insecta</taxon>
        <taxon>Pterygota</taxon>
        <taxon>Neoptera</taxon>
        <taxon>Endopterygota</taxon>
        <taxon>Hymenoptera</taxon>
        <taxon>Apocrita</taxon>
        <taxon>Aculeata</taxon>
        <taxon>Formicoidea</taxon>
        <taxon>Formicidae</taxon>
        <taxon>Ponerinae</taxon>
        <taxon>Ponerini</taxon>
        <taxon>Dinoponera</taxon>
    </lineage>
</organism>
<feature type="disulfide bond" evidence="12">
    <location>
        <begin position="38"/>
        <end position="71"/>
    </location>
</feature>
<protein>
    <submittedName>
        <fullName evidence="14">Uncharacterized protein LOC106743647</fullName>
    </submittedName>
</protein>
<name>A0A6P3X5K3_DINQU</name>
<reference evidence="14" key="1">
    <citation type="submission" date="2025-08" db="UniProtKB">
        <authorList>
            <consortium name="RefSeq"/>
        </authorList>
    </citation>
    <scope>IDENTIFICATION</scope>
</reference>
<dbReference type="PANTHER" id="PTHR21268">
    <property type="entry name" value="NADH DEHYDROGENASE [UBIQUINONE] IRON-SULFUR PROTEIN 5"/>
    <property type="match status" value="1"/>
</dbReference>
<dbReference type="GO" id="GO:0005758">
    <property type="term" value="C:mitochondrial intermembrane space"/>
    <property type="evidence" value="ECO:0007669"/>
    <property type="project" value="UniProtKB-SubCell"/>
</dbReference>
<evidence type="ECO:0000256" key="5">
    <source>
        <dbReference type="ARBA" id="ARBA00022448"/>
    </source>
</evidence>
<dbReference type="OrthoDB" id="9992197at2759"/>
<keyword evidence="9" id="KW-0496">Mitochondrion</keyword>
<comment type="function">
    <text evidence="1">Accessory subunit of the mitochondrial membrane respiratory chain NADH dehydrogenase (Complex I), that is believed not to be involved in catalysis. Complex I functions in the transfer of electrons from NADH to the respiratory chain. The immediate electron acceptor for the enzyme is believed to be ubiquinone.</text>
</comment>
<dbReference type="CTD" id="33179"/>
<feature type="disulfide bond" evidence="12">
    <location>
        <begin position="48"/>
        <end position="61"/>
    </location>
</feature>
<dbReference type="RefSeq" id="XP_014473179.1">
    <property type="nucleotide sequence ID" value="XM_014617693.1"/>
</dbReference>
<gene>
    <name evidence="14" type="primary">LOC106743647</name>
</gene>
<keyword evidence="10" id="KW-0472">Membrane</keyword>
<evidence type="ECO:0000256" key="6">
    <source>
        <dbReference type="ARBA" id="ARBA00022660"/>
    </source>
</evidence>
<keyword evidence="13" id="KW-1185">Reference proteome</keyword>
<dbReference type="Proteomes" id="UP000515204">
    <property type="component" value="Unplaced"/>
</dbReference>
<dbReference type="KEGG" id="dqu:106743647"/>
<keyword evidence="11 12" id="KW-1015">Disulfide bond</keyword>
<evidence type="ECO:0000256" key="10">
    <source>
        <dbReference type="ARBA" id="ARBA00023136"/>
    </source>
</evidence>
<keyword evidence="6" id="KW-0679">Respiratory chain</keyword>
<dbReference type="GO" id="GO:0005743">
    <property type="term" value="C:mitochondrial inner membrane"/>
    <property type="evidence" value="ECO:0007669"/>
    <property type="project" value="UniProtKB-SubCell"/>
</dbReference>
<dbReference type="GeneID" id="106743647"/>
<evidence type="ECO:0000256" key="8">
    <source>
        <dbReference type="ARBA" id="ARBA00022982"/>
    </source>
</evidence>
<keyword evidence="5" id="KW-0813">Transport</keyword>
<evidence type="ECO:0000256" key="4">
    <source>
        <dbReference type="ARBA" id="ARBA00007372"/>
    </source>
</evidence>
<evidence type="ECO:0000313" key="14">
    <source>
        <dbReference type="RefSeq" id="XP_014473179.1"/>
    </source>
</evidence>